<dbReference type="PANTHER" id="PTHR19303">
    <property type="entry name" value="TRANSPOSON"/>
    <property type="match status" value="1"/>
</dbReference>
<feature type="region of interest" description="Disordered" evidence="3">
    <location>
        <begin position="326"/>
        <end position="355"/>
    </location>
</feature>
<dbReference type="PANTHER" id="PTHR19303:SF73">
    <property type="entry name" value="PROTEIN PDC2"/>
    <property type="match status" value="1"/>
</dbReference>
<feature type="compositionally biased region" description="Basic and acidic residues" evidence="3">
    <location>
        <begin position="338"/>
        <end position="348"/>
    </location>
</feature>
<feature type="domain" description="HTH CENPB-type" evidence="4">
    <location>
        <begin position="113"/>
        <end position="185"/>
    </location>
</feature>
<evidence type="ECO:0000313" key="6">
    <source>
        <dbReference type="Proteomes" id="UP000614601"/>
    </source>
</evidence>
<dbReference type="AlphaFoldDB" id="A0A811L2U1"/>
<dbReference type="Pfam" id="PF03221">
    <property type="entry name" value="HTH_Tnp_Tc5"/>
    <property type="match status" value="1"/>
</dbReference>
<dbReference type="SMART" id="SM00674">
    <property type="entry name" value="CENPB"/>
    <property type="match status" value="1"/>
</dbReference>
<evidence type="ECO:0000256" key="1">
    <source>
        <dbReference type="ARBA" id="ARBA00004123"/>
    </source>
</evidence>
<dbReference type="EMBL" id="CAJFDH010000005">
    <property type="protein sequence ID" value="CAD5223414.1"/>
    <property type="molecule type" value="Genomic_DNA"/>
</dbReference>
<evidence type="ECO:0000259" key="4">
    <source>
        <dbReference type="PROSITE" id="PS51253"/>
    </source>
</evidence>
<dbReference type="InterPro" id="IPR050863">
    <property type="entry name" value="CenT-Element_Derived"/>
</dbReference>
<dbReference type="PROSITE" id="PS51253">
    <property type="entry name" value="HTH_CENPB"/>
    <property type="match status" value="1"/>
</dbReference>
<dbReference type="InterPro" id="IPR006600">
    <property type="entry name" value="HTH_CenpB_DNA-bd_dom"/>
</dbReference>
<protein>
    <recommendedName>
        <fullName evidence="4">HTH CENPB-type domain-containing protein</fullName>
    </recommendedName>
</protein>
<dbReference type="InterPro" id="IPR009057">
    <property type="entry name" value="Homeodomain-like_sf"/>
</dbReference>
<dbReference type="GO" id="GO:0005634">
    <property type="term" value="C:nucleus"/>
    <property type="evidence" value="ECO:0007669"/>
    <property type="project" value="UniProtKB-SubCell"/>
</dbReference>
<dbReference type="EMBL" id="CAJFCW020000005">
    <property type="protein sequence ID" value="CAG9117795.1"/>
    <property type="molecule type" value="Genomic_DNA"/>
</dbReference>
<keyword evidence="2" id="KW-0238">DNA-binding</keyword>
<dbReference type="Proteomes" id="UP000614601">
    <property type="component" value="Unassembled WGS sequence"/>
</dbReference>
<gene>
    <name evidence="5" type="ORF">BOKJ2_LOCUS10184</name>
</gene>
<name>A0A811L2U1_9BILA</name>
<feature type="compositionally biased region" description="Acidic residues" evidence="3">
    <location>
        <begin position="1"/>
        <end position="17"/>
    </location>
</feature>
<dbReference type="OrthoDB" id="5875523at2759"/>
<proteinExistence type="predicted"/>
<reference evidence="5" key="1">
    <citation type="submission" date="2020-09" db="EMBL/GenBank/DDBJ databases">
        <authorList>
            <person name="Kikuchi T."/>
        </authorList>
    </citation>
    <scope>NUCLEOTIDE SEQUENCE</scope>
    <source>
        <strain evidence="5">SH1</strain>
    </source>
</reference>
<evidence type="ECO:0000256" key="3">
    <source>
        <dbReference type="SAM" id="MobiDB-lite"/>
    </source>
</evidence>
<feature type="region of interest" description="Disordered" evidence="3">
    <location>
        <begin position="1"/>
        <end position="23"/>
    </location>
</feature>
<dbReference type="Gene3D" id="1.10.10.60">
    <property type="entry name" value="Homeodomain-like"/>
    <property type="match status" value="2"/>
</dbReference>
<comment type="caution">
    <text evidence="5">The sequence shown here is derived from an EMBL/GenBank/DDBJ whole genome shotgun (WGS) entry which is preliminary data.</text>
</comment>
<keyword evidence="6" id="KW-1185">Reference proteome</keyword>
<evidence type="ECO:0000313" key="5">
    <source>
        <dbReference type="EMBL" id="CAD5223414.1"/>
    </source>
</evidence>
<accession>A0A811L2U1</accession>
<organism evidence="5 6">
    <name type="scientific">Bursaphelenchus okinawaensis</name>
    <dbReference type="NCBI Taxonomy" id="465554"/>
    <lineage>
        <taxon>Eukaryota</taxon>
        <taxon>Metazoa</taxon>
        <taxon>Ecdysozoa</taxon>
        <taxon>Nematoda</taxon>
        <taxon>Chromadorea</taxon>
        <taxon>Rhabditida</taxon>
        <taxon>Tylenchina</taxon>
        <taxon>Tylenchomorpha</taxon>
        <taxon>Aphelenchoidea</taxon>
        <taxon>Aphelenchoididae</taxon>
        <taxon>Bursaphelenchus</taxon>
    </lineage>
</organism>
<sequence length="423" mass="47524">MESSEDDTLLETQDSLEEVSASPSMSLDLSSLINLAKLDSNLNAQSTKDDSRHIKRRQRISLEAKKAIIELHDAKVPLKELSMKFGLTKSTISSVVNQRKLVEQAWSMGRQGKSSKLRRGKYPEVEAAVLDWIKEEREKDPEAQFPGLTIQDKATEISKALNVEFQASNGWLQRFKCRFRVFFKTNGERQLDPELAKKPDIIPKVKKVGRPRNDSKFGHSGDESYLNGTKFDLNDSESCTDNIDVDADEMAVSKWLSDLKEDAKPQDILEKLILEATADKIDFDDKSLLEKGHPAIISLEETPLIHKIATDYPALSLLNSTINKEGSKATQKSHKNDRKSNKTTDKSTKTTKKQGKVESISTMNLKDSPLLQIFEENMTEIPSLIEAIGAFGTLCKYLQAQPTCNENTVKLLNDLEQELIPKT</sequence>
<comment type="subcellular location">
    <subcellularLocation>
        <location evidence="1">Nucleus</location>
    </subcellularLocation>
</comment>
<dbReference type="Proteomes" id="UP000783686">
    <property type="component" value="Unassembled WGS sequence"/>
</dbReference>
<dbReference type="GO" id="GO:0003677">
    <property type="term" value="F:DNA binding"/>
    <property type="evidence" value="ECO:0007669"/>
    <property type="project" value="UniProtKB-KW"/>
</dbReference>
<dbReference type="SUPFAM" id="SSF46689">
    <property type="entry name" value="Homeodomain-like"/>
    <property type="match status" value="2"/>
</dbReference>
<evidence type="ECO:0000256" key="2">
    <source>
        <dbReference type="ARBA" id="ARBA00023125"/>
    </source>
</evidence>